<evidence type="ECO:0000256" key="13">
    <source>
        <dbReference type="ARBA" id="ARBA00047899"/>
    </source>
</evidence>
<dbReference type="GO" id="GO:0106310">
    <property type="term" value="F:protein serine kinase activity"/>
    <property type="evidence" value="ECO:0007669"/>
    <property type="project" value="RHEA"/>
</dbReference>
<dbReference type="Pfam" id="PF01453">
    <property type="entry name" value="B_lectin"/>
    <property type="match status" value="1"/>
</dbReference>
<dbReference type="SMART" id="SM00220">
    <property type="entry name" value="S_TKc"/>
    <property type="match status" value="1"/>
</dbReference>
<dbReference type="Gene3D" id="3.30.200.20">
    <property type="entry name" value="Phosphorylase Kinase, domain 1"/>
    <property type="match status" value="1"/>
</dbReference>
<evidence type="ECO:0000256" key="6">
    <source>
        <dbReference type="ARBA" id="ARBA00022729"/>
    </source>
</evidence>
<evidence type="ECO:0000256" key="2">
    <source>
        <dbReference type="ARBA" id="ARBA00022475"/>
    </source>
</evidence>
<evidence type="ECO:0000256" key="16">
    <source>
        <dbReference type="PROSITE-ProRule" id="PRU10141"/>
    </source>
</evidence>
<dbReference type="OrthoDB" id="4062651at2759"/>
<dbReference type="PROSITE" id="PS00107">
    <property type="entry name" value="PROTEIN_KINASE_ATP"/>
    <property type="match status" value="1"/>
</dbReference>
<dbReference type="PANTHER" id="PTHR27002">
    <property type="entry name" value="RECEPTOR-LIKE SERINE/THREONINE-PROTEIN KINASE SD1-8"/>
    <property type="match status" value="1"/>
</dbReference>
<evidence type="ECO:0000259" key="19">
    <source>
        <dbReference type="PROSITE" id="PS50927"/>
    </source>
</evidence>
<dbReference type="GO" id="GO:0004674">
    <property type="term" value="F:protein serine/threonine kinase activity"/>
    <property type="evidence" value="ECO:0007669"/>
    <property type="project" value="UniProtKB-KW"/>
</dbReference>
<dbReference type="AlphaFoldDB" id="A0A3B6CDT5"/>
<dbReference type="FunFam" id="3.30.200.20:FF:000402">
    <property type="entry name" value="Serine/threonine-protein kinase"/>
    <property type="match status" value="1"/>
</dbReference>
<evidence type="ECO:0000256" key="4">
    <source>
        <dbReference type="ARBA" id="ARBA00022536"/>
    </source>
</evidence>
<dbReference type="SMR" id="A0A3B6CDT5"/>
<dbReference type="SUPFAM" id="SSF56112">
    <property type="entry name" value="Protein kinase-like (PK-like)"/>
    <property type="match status" value="1"/>
</dbReference>
<evidence type="ECO:0000256" key="5">
    <source>
        <dbReference type="ARBA" id="ARBA00022679"/>
    </source>
</evidence>
<dbReference type="CDD" id="cd00028">
    <property type="entry name" value="B_lectin"/>
    <property type="match status" value="1"/>
</dbReference>
<dbReference type="InterPro" id="IPR003609">
    <property type="entry name" value="Pan_app"/>
</dbReference>
<dbReference type="SUPFAM" id="SSF51110">
    <property type="entry name" value="alpha-D-mannose-specific plant lectins"/>
    <property type="match status" value="1"/>
</dbReference>
<dbReference type="InterPro" id="IPR008271">
    <property type="entry name" value="Ser/Thr_kinase_AS"/>
</dbReference>
<feature type="domain" description="Bulb-type lectin" evidence="19">
    <location>
        <begin position="21"/>
        <end position="146"/>
    </location>
</feature>
<keyword evidence="4" id="KW-0245">EGF-like domain</keyword>
<dbReference type="PIRSF" id="PIRSF000641">
    <property type="entry name" value="SRK"/>
    <property type="match status" value="1"/>
</dbReference>
<evidence type="ECO:0000259" key="20">
    <source>
        <dbReference type="PROSITE" id="PS50948"/>
    </source>
</evidence>
<keyword evidence="22" id="KW-1185">Reference proteome</keyword>
<evidence type="ECO:0000256" key="15">
    <source>
        <dbReference type="PIRNR" id="PIRNR000641"/>
    </source>
</evidence>
<reference evidence="21" key="2">
    <citation type="submission" date="2018-10" db="UniProtKB">
        <authorList>
            <consortium name="EnsemblPlants"/>
        </authorList>
    </citation>
    <scope>IDENTIFICATION</scope>
</reference>
<evidence type="ECO:0000259" key="18">
    <source>
        <dbReference type="PROSITE" id="PS50011"/>
    </source>
</evidence>
<comment type="subcellular location">
    <subcellularLocation>
        <location evidence="1">Cell membrane</location>
        <topology evidence="1">Single-pass type I membrane protein</topology>
    </subcellularLocation>
</comment>
<feature type="domain" description="Apple" evidence="20">
    <location>
        <begin position="330"/>
        <end position="415"/>
    </location>
</feature>
<evidence type="ECO:0000256" key="7">
    <source>
        <dbReference type="ARBA" id="ARBA00022741"/>
    </source>
</evidence>
<evidence type="ECO:0000256" key="14">
    <source>
        <dbReference type="ARBA" id="ARBA00048679"/>
    </source>
</evidence>
<dbReference type="InterPro" id="IPR001245">
    <property type="entry name" value="Ser-Thr/Tyr_kinase_cat_dom"/>
</dbReference>
<evidence type="ECO:0000313" key="22">
    <source>
        <dbReference type="Proteomes" id="UP000019116"/>
    </source>
</evidence>
<dbReference type="SMART" id="SM00473">
    <property type="entry name" value="PAN_AP"/>
    <property type="match status" value="1"/>
</dbReference>
<dbReference type="Gene3D" id="1.10.510.10">
    <property type="entry name" value="Transferase(Phosphotransferase) domain 1"/>
    <property type="match status" value="1"/>
</dbReference>
<dbReference type="CDD" id="cd01098">
    <property type="entry name" value="PAN_AP_plant"/>
    <property type="match status" value="1"/>
</dbReference>
<dbReference type="GO" id="GO:0048544">
    <property type="term" value="P:recognition of pollen"/>
    <property type="evidence" value="ECO:0007669"/>
    <property type="project" value="InterPro"/>
</dbReference>
<feature type="binding site" evidence="16">
    <location>
        <position position="522"/>
    </location>
    <ligand>
        <name>ATP</name>
        <dbReference type="ChEBI" id="CHEBI:30616"/>
    </ligand>
</feature>
<keyword evidence="2" id="KW-0472">Membrane</keyword>
<feature type="signal peptide" evidence="17">
    <location>
        <begin position="1"/>
        <end position="20"/>
    </location>
</feature>
<dbReference type="InterPro" id="IPR001480">
    <property type="entry name" value="Bulb-type_lectin_dom"/>
</dbReference>
<keyword evidence="3 15" id="KW-0723">Serine/threonine-protein kinase</keyword>
<keyword evidence="7 15" id="KW-0547">Nucleotide-binding</keyword>
<dbReference type="Gramene" id="TraesCS2B03G1284900.1">
    <property type="protein sequence ID" value="TraesCS2B03G1284900.1.CDS"/>
    <property type="gene ID" value="TraesCS2B03G1284900"/>
</dbReference>
<dbReference type="PANTHER" id="PTHR27002:SF936">
    <property type="entry name" value="OS08G0179000 PROTEIN"/>
    <property type="match status" value="1"/>
</dbReference>
<evidence type="ECO:0000256" key="12">
    <source>
        <dbReference type="ARBA" id="ARBA00023180"/>
    </source>
</evidence>
<evidence type="ECO:0000256" key="11">
    <source>
        <dbReference type="ARBA" id="ARBA00023170"/>
    </source>
</evidence>
<comment type="catalytic activity">
    <reaction evidence="14 15">
        <text>L-seryl-[protein] + ATP = O-phospho-L-seryl-[protein] + ADP + H(+)</text>
        <dbReference type="Rhea" id="RHEA:17989"/>
        <dbReference type="Rhea" id="RHEA-COMP:9863"/>
        <dbReference type="Rhea" id="RHEA-COMP:11604"/>
        <dbReference type="ChEBI" id="CHEBI:15378"/>
        <dbReference type="ChEBI" id="CHEBI:29999"/>
        <dbReference type="ChEBI" id="CHEBI:30616"/>
        <dbReference type="ChEBI" id="CHEBI:83421"/>
        <dbReference type="ChEBI" id="CHEBI:456216"/>
        <dbReference type="EC" id="2.7.11.1"/>
    </reaction>
</comment>
<dbReference type="GO" id="GO:0005886">
    <property type="term" value="C:plasma membrane"/>
    <property type="evidence" value="ECO:0007669"/>
    <property type="project" value="UniProtKB-SubCell"/>
</dbReference>
<comment type="catalytic activity">
    <reaction evidence="13 15">
        <text>L-threonyl-[protein] + ATP = O-phospho-L-threonyl-[protein] + ADP + H(+)</text>
        <dbReference type="Rhea" id="RHEA:46608"/>
        <dbReference type="Rhea" id="RHEA-COMP:11060"/>
        <dbReference type="Rhea" id="RHEA-COMP:11605"/>
        <dbReference type="ChEBI" id="CHEBI:15378"/>
        <dbReference type="ChEBI" id="CHEBI:30013"/>
        <dbReference type="ChEBI" id="CHEBI:30616"/>
        <dbReference type="ChEBI" id="CHEBI:61977"/>
        <dbReference type="ChEBI" id="CHEBI:456216"/>
        <dbReference type="EC" id="2.7.11.1"/>
    </reaction>
</comment>
<keyword evidence="8 15" id="KW-0418">Kinase</keyword>
<keyword evidence="9 15" id="KW-0067">ATP-binding</keyword>
<keyword evidence="12" id="KW-0325">Glycoprotein</keyword>
<protein>
    <recommendedName>
        <fullName evidence="15">Receptor-like serine/threonine-protein kinase</fullName>
        <ecNumber evidence="15">2.7.11.1</ecNumber>
    </recommendedName>
</protein>
<evidence type="ECO:0000256" key="8">
    <source>
        <dbReference type="ARBA" id="ARBA00022777"/>
    </source>
</evidence>
<proteinExistence type="inferred from homology"/>
<dbReference type="Pfam" id="PF00954">
    <property type="entry name" value="S_locus_glycop"/>
    <property type="match status" value="1"/>
</dbReference>
<dbReference type="InterPro" id="IPR011009">
    <property type="entry name" value="Kinase-like_dom_sf"/>
</dbReference>
<dbReference type="PROSITE" id="PS50927">
    <property type="entry name" value="BULB_LECTIN"/>
    <property type="match status" value="1"/>
</dbReference>
<dbReference type="PROSITE" id="PS00108">
    <property type="entry name" value="PROTEIN_KINASE_ST"/>
    <property type="match status" value="1"/>
</dbReference>
<comment type="similarity">
    <text evidence="15">Belongs to the protein kinase superfamily. Ser/Thr protein kinase family.</text>
</comment>
<keyword evidence="6 17" id="KW-0732">Signal</keyword>
<feature type="domain" description="Protein kinase" evidence="18">
    <location>
        <begin position="494"/>
        <end position="758"/>
    </location>
</feature>
<keyword evidence="2" id="KW-1003">Cell membrane</keyword>
<dbReference type="InterPro" id="IPR000719">
    <property type="entry name" value="Prot_kinase_dom"/>
</dbReference>
<dbReference type="Gene3D" id="2.90.10.10">
    <property type="entry name" value="Bulb-type lectin domain"/>
    <property type="match status" value="1"/>
</dbReference>
<dbReference type="Pfam" id="PF08276">
    <property type="entry name" value="PAN_2"/>
    <property type="match status" value="1"/>
</dbReference>
<dbReference type="InterPro" id="IPR017441">
    <property type="entry name" value="Protein_kinase_ATP_BS"/>
</dbReference>
<evidence type="ECO:0000256" key="10">
    <source>
        <dbReference type="ARBA" id="ARBA00023157"/>
    </source>
</evidence>
<dbReference type="Pfam" id="PF07714">
    <property type="entry name" value="PK_Tyr_Ser-Thr"/>
    <property type="match status" value="1"/>
</dbReference>
<dbReference type="SMART" id="SM00108">
    <property type="entry name" value="B_lectin"/>
    <property type="match status" value="1"/>
</dbReference>
<feature type="chain" id="PRO_5043172329" description="Receptor-like serine/threonine-protein kinase" evidence="17">
    <location>
        <begin position="21"/>
        <end position="789"/>
    </location>
</feature>
<sequence>MDMIYTPAFILLFLISFCQSDDRLTPTKPLSPDDMLISSGGIFTLGFFSPTNSTANSYIGIWYNNIPQRTYVWVANRDSPITSSSFGKFVVTNNSDLTLLDPKETLWTTTNNITTTEATGTAAILLDTGNLVIRLPNGTDIQSFYYPTDTILPNMTAPLSSKNEGYKRLVAWRGPDDPSTSDYSMGSDSSSVLQVFIWNGTRPYWRRAAWTGALVNVVYRSNTGTIIFQTIERRGAEFYVTYTVSDGSPSMRVMLHYTGMVKFMTWNSNSLSWDAFVEQPSAKCDRYDSCGPFGYCDGTGAIPTCKCLDGFESDGLNFSQGCQRKKELKCDGTDSFITLPGMKTPDKFLYIRNRSFDQCTTECSSNCSCTAYAYANVSSLDTIGDSSRCLVWMGELVDTRKPAGGITENLYLRISSSSVDEKKIAKLKIVLPIVACLLIFTCIYLGCKSRGKSSRKVQNKHKLKHLNASDELGNEDTELPSVGFEDILIATNYFSDHNMLGKGGFGKVYKGMLESGKEIAVKSLSIGSGKGVREFRNEVVLIAKLQHRNLVRLLGYCIHEDEKLLIYEYLHNKSLDAFLFDATKKSVLDWLTRFMVIKGIARGLLYLHKDSRLTIVHRDLKASNILLDAKMTPKISDFGMARIFGGNEKQANTKRVVGTYGYMSPEYAMEGYFSVKSDTYSFGVLLFEIAWSLWVDGNARELVESSVVERCPLDEVLRCVHIGLLCVQNHPNARPLMSSIVFMLENETAPLPRETVYFTLRNHEAEDRRKYMGRSETQNEMTITTLKGR</sequence>
<keyword evidence="10" id="KW-1015">Disulfide bond</keyword>
<dbReference type="Proteomes" id="UP000019116">
    <property type="component" value="Chromosome 2B"/>
</dbReference>
<evidence type="ECO:0000256" key="1">
    <source>
        <dbReference type="ARBA" id="ARBA00004251"/>
    </source>
</evidence>
<reference evidence="21" key="1">
    <citation type="submission" date="2018-08" db="EMBL/GenBank/DDBJ databases">
        <authorList>
            <person name="Rossello M."/>
        </authorList>
    </citation>
    <scope>NUCLEOTIDE SEQUENCE [LARGE SCALE GENOMIC DNA]</scope>
    <source>
        <strain evidence="21">cv. Chinese Spring</strain>
    </source>
</reference>
<dbReference type="InterPro" id="IPR036426">
    <property type="entry name" value="Bulb-type_lectin_dom_sf"/>
</dbReference>
<dbReference type="EC" id="2.7.11.1" evidence="15"/>
<evidence type="ECO:0000256" key="17">
    <source>
        <dbReference type="SAM" id="SignalP"/>
    </source>
</evidence>
<dbReference type="EnsemblPlants" id="TraesCS2B02G511300.1">
    <property type="protein sequence ID" value="TraesCS2B02G511300.1"/>
    <property type="gene ID" value="TraesCS2B02G511300"/>
</dbReference>
<dbReference type="GO" id="GO:0051707">
    <property type="term" value="P:response to other organism"/>
    <property type="evidence" value="ECO:0007669"/>
    <property type="project" value="UniProtKB-ARBA"/>
</dbReference>
<dbReference type="InterPro" id="IPR000858">
    <property type="entry name" value="S_locus_glycoprot_dom"/>
</dbReference>
<dbReference type="PROSITE" id="PS50011">
    <property type="entry name" value="PROTEIN_KINASE_DOM"/>
    <property type="match status" value="1"/>
</dbReference>
<keyword evidence="5 15" id="KW-0808">Transferase</keyword>
<dbReference type="GO" id="GO:0005524">
    <property type="term" value="F:ATP binding"/>
    <property type="evidence" value="ECO:0007669"/>
    <property type="project" value="UniProtKB-UniRule"/>
</dbReference>
<dbReference type="Gramene" id="TraesCS2B02G511300.1">
    <property type="protein sequence ID" value="TraesCS2B02G511300.1"/>
    <property type="gene ID" value="TraesCS2B02G511300"/>
</dbReference>
<dbReference type="STRING" id="4565.A0A3B6CDT5"/>
<dbReference type="FunFam" id="1.10.510.10:FF:000060">
    <property type="entry name" value="G-type lectin S-receptor-like serine/threonine-protein kinase"/>
    <property type="match status" value="1"/>
</dbReference>
<accession>A0A3B6CDT5</accession>
<organism evidence="21">
    <name type="scientific">Triticum aestivum</name>
    <name type="common">Wheat</name>
    <dbReference type="NCBI Taxonomy" id="4565"/>
    <lineage>
        <taxon>Eukaryota</taxon>
        <taxon>Viridiplantae</taxon>
        <taxon>Streptophyta</taxon>
        <taxon>Embryophyta</taxon>
        <taxon>Tracheophyta</taxon>
        <taxon>Spermatophyta</taxon>
        <taxon>Magnoliopsida</taxon>
        <taxon>Liliopsida</taxon>
        <taxon>Poales</taxon>
        <taxon>Poaceae</taxon>
        <taxon>BOP clade</taxon>
        <taxon>Pooideae</taxon>
        <taxon>Triticodae</taxon>
        <taxon>Triticeae</taxon>
        <taxon>Triticinae</taxon>
        <taxon>Triticum</taxon>
    </lineage>
</organism>
<evidence type="ECO:0000313" key="21">
    <source>
        <dbReference type="EnsemblPlants" id="TraesCS2B02G511300.1"/>
    </source>
</evidence>
<dbReference type="InterPro" id="IPR024171">
    <property type="entry name" value="SRK-like_kinase"/>
</dbReference>
<dbReference type="PROSITE" id="PS50948">
    <property type="entry name" value="PAN"/>
    <property type="match status" value="1"/>
</dbReference>
<name>A0A3B6CDT5_WHEAT</name>
<evidence type="ECO:0000256" key="3">
    <source>
        <dbReference type="ARBA" id="ARBA00022527"/>
    </source>
</evidence>
<evidence type="ECO:0000256" key="9">
    <source>
        <dbReference type="ARBA" id="ARBA00022840"/>
    </source>
</evidence>
<keyword evidence="11" id="KW-0675">Receptor</keyword>